<dbReference type="PROSITE" id="PS51898">
    <property type="entry name" value="TYR_RECOMBINASE"/>
    <property type="match status" value="1"/>
</dbReference>
<dbReference type="RefSeq" id="WP_088473951.1">
    <property type="nucleotide sequence ID" value="NZ_NISJ01000011.1"/>
</dbReference>
<keyword evidence="5" id="KW-1185">Reference proteome</keyword>
<reference evidence="4 5" key="1">
    <citation type="journal article" date="2002" name="Int. J. Syst. Evol. Microbiol.">
        <title>Sphingopyxis witflariensis sp. nov., isolated from activated sludge.</title>
        <authorList>
            <person name="Kampfer P."/>
            <person name="Witzenberger R."/>
            <person name="Denner E.B."/>
            <person name="Busse H.J."/>
            <person name="Neef A."/>
        </authorList>
    </citation>
    <scope>NUCLEOTIDE SEQUENCE [LARGE SCALE GENOMIC DNA]</scope>
    <source>
        <strain evidence="4 5">DSM 14551</strain>
    </source>
</reference>
<comment type="caution">
    <text evidence="4">The sequence shown here is derived from an EMBL/GenBank/DDBJ whole genome shotgun (WGS) entry which is preliminary data.</text>
</comment>
<accession>A0A246JJS4</accession>
<evidence type="ECO:0000259" key="3">
    <source>
        <dbReference type="PROSITE" id="PS51898"/>
    </source>
</evidence>
<evidence type="ECO:0000256" key="2">
    <source>
        <dbReference type="SAM" id="MobiDB-lite"/>
    </source>
</evidence>
<dbReference type="GO" id="GO:0003677">
    <property type="term" value="F:DNA binding"/>
    <property type="evidence" value="ECO:0007669"/>
    <property type="project" value="InterPro"/>
</dbReference>
<dbReference type="InterPro" id="IPR011010">
    <property type="entry name" value="DNA_brk_join_enz"/>
</dbReference>
<dbReference type="GO" id="GO:0006310">
    <property type="term" value="P:DNA recombination"/>
    <property type="evidence" value="ECO:0007669"/>
    <property type="project" value="UniProtKB-KW"/>
</dbReference>
<evidence type="ECO:0000313" key="4">
    <source>
        <dbReference type="EMBL" id="OWQ92898.1"/>
    </source>
</evidence>
<organism evidence="4 5">
    <name type="scientific">Sphingopyxis witflariensis</name>
    <dbReference type="NCBI Taxonomy" id="173675"/>
    <lineage>
        <taxon>Bacteria</taxon>
        <taxon>Pseudomonadati</taxon>
        <taxon>Pseudomonadota</taxon>
        <taxon>Alphaproteobacteria</taxon>
        <taxon>Sphingomonadales</taxon>
        <taxon>Sphingomonadaceae</taxon>
        <taxon>Sphingopyxis</taxon>
    </lineage>
</organism>
<evidence type="ECO:0000256" key="1">
    <source>
        <dbReference type="ARBA" id="ARBA00023172"/>
    </source>
</evidence>
<gene>
    <name evidence="4" type="ORF">CDQ91_17270</name>
</gene>
<sequence>MTRIQNSIRKDGTYYFRRIIRLGNDKPFRIRLSLRTTDHCRARIMTPTLVVKSETLRMSMMQTMNRDGLTADQRAEIFRRQMLRERDRLEAGHAQLQLADLGDQLPEEALETHLDLSEAVSGDLARNGETGPLLVIRIPPEDPETGEEPPIEILTWEDYIGALAGDDANALAPLHLSDLQIPLSPLNLQMAKRIIHQASVQAIREYREIVANPGAVYLPALMAPPAPYVAPAPAPILSAPRPPAADALINATDGSPSPWRTMTPSEAAAAFIEANPRTGGLDGNARKKGPSWTEKTREQFKLPALLLEQIMEGRPLASVTDIDLGKLNAHFNRLHGPSFRKSPKHRTMTIQEIGDQTDALVQAKKIPEEEIGLGIGTTNRHWGFLRQLTDWFARHQTIASLDYSAFIIADDRDPRTLRDTYSIEEGRQLFGLAPWSGSASISRRFAPGKTIVHDACYFVPLIAWYTGLRREEICGLELADIEQEDDIWHFNIRDNTVRKLKTKTSNRLVPFADELVRLGLPDYVGSMRDAGETLLFPELTAESGKGTLGDAFYKLHWGKIASRLPFIERGQAMHSFRHTLTDELKANMVDQEVRADLVGHKISSETGGRYSKATRLAHLRDAVAKVPMVTEHLKPQTISLLPPAKRRPRRARSPRDMSSN</sequence>
<dbReference type="OrthoDB" id="9784724at2"/>
<dbReference type="Proteomes" id="UP000197097">
    <property type="component" value="Unassembled WGS sequence"/>
</dbReference>
<protein>
    <submittedName>
        <fullName evidence="4">Integrase</fullName>
    </submittedName>
</protein>
<dbReference type="InterPro" id="IPR002104">
    <property type="entry name" value="Integrase_catalytic"/>
</dbReference>
<proteinExistence type="predicted"/>
<feature type="region of interest" description="Disordered" evidence="2">
    <location>
        <begin position="638"/>
        <end position="660"/>
    </location>
</feature>
<dbReference type="InterPro" id="IPR013762">
    <property type="entry name" value="Integrase-like_cat_sf"/>
</dbReference>
<keyword evidence="1" id="KW-0233">DNA recombination</keyword>
<dbReference type="CDD" id="cd01184">
    <property type="entry name" value="INT_C_like_1"/>
    <property type="match status" value="1"/>
</dbReference>
<dbReference type="SUPFAM" id="SSF56349">
    <property type="entry name" value="DNA breaking-rejoining enzymes"/>
    <property type="match status" value="1"/>
</dbReference>
<dbReference type="Gene3D" id="1.10.443.10">
    <property type="entry name" value="Intergrase catalytic core"/>
    <property type="match status" value="1"/>
</dbReference>
<dbReference type="AlphaFoldDB" id="A0A246JJS4"/>
<dbReference type="GO" id="GO:0015074">
    <property type="term" value="P:DNA integration"/>
    <property type="evidence" value="ECO:0007669"/>
    <property type="project" value="InterPro"/>
</dbReference>
<evidence type="ECO:0000313" key="5">
    <source>
        <dbReference type="Proteomes" id="UP000197097"/>
    </source>
</evidence>
<feature type="domain" description="Tyr recombinase" evidence="3">
    <location>
        <begin position="416"/>
        <end position="624"/>
    </location>
</feature>
<dbReference type="EMBL" id="NISJ01000011">
    <property type="protein sequence ID" value="OWQ92898.1"/>
    <property type="molecule type" value="Genomic_DNA"/>
</dbReference>
<name>A0A246JJS4_9SPHN</name>
<dbReference type="Pfam" id="PF00589">
    <property type="entry name" value="Phage_integrase"/>
    <property type="match status" value="1"/>
</dbReference>